<gene>
    <name evidence="1" type="ORF">GCM10010517_16780</name>
</gene>
<evidence type="ECO:0000313" key="2">
    <source>
        <dbReference type="Proteomes" id="UP001500831"/>
    </source>
</evidence>
<organism evidence="1 2">
    <name type="scientific">Streptosporangium fragile</name>
    <dbReference type="NCBI Taxonomy" id="46186"/>
    <lineage>
        <taxon>Bacteria</taxon>
        <taxon>Bacillati</taxon>
        <taxon>Actinomycetota</taxon>
        <taxon>Actinomycetes</taxon>
        <taxon>Streptosporangiales</taxon>
        <taxon>Streptosporangiaceae</taxon>
        <taxon>Streptosporangium</taxon>
    </lineage>
</organism>
<sequence>MSALVLIRAALGRTAVFFRRPACPSRPSSGPRPRGASAAAAALLAVVVLSGCTADSRPAPSPTPRAHGLVIPPPRQAGSFVLDEDGMWPFVDREEMLRNRVFIDELPGTIPVHDAVNARYRETPESRGGKWTRPMFFYGYTMQIGSNRWRLAVDHIIKQLLKGEDPTRRFDVPLQSSAGHATCVGIKRPGSEEGLCVWADEGTVGAINSTSIGVSELGTALPAFHAAVRR</sequence>
<accession>A0ABN3VU06</accession>
<dbReference type="Proteomes" id="UP001500831">
    <property type="component" value="Unassembled WGS sequence"/>
</dbReference>
<name>A0ABN3VU06_9ACTN</name>
<evidence type="ECO:0000313" key="1">
    <source>
        <dbReference type="EMBL" id="GAA2858344.1"/>
    </source>
</evidence>
<reference evidence="1 2" key="1">
    <citation type="journal article" date="2019" name="Int. J. Syst. Evol. Microbiol.">
        <title>The Global Catalogue of Microorganisms (GCM) 10K type strain sequencing project: providing services to taxonomists for standard genome sequencing and annotation.</title>
        <authorList>
            <consortium name="The Broad Institute Genomics Platform"/>
            <consortium name="The Broad Institute Genome Sequencing Center for Infectious Disease"/>
            <person name="Wu L."/>
            <person name="Ma J."/>
        </authorList>
    </citation>
    <scope>NUCLEOTIDE SEQUENCE [LARGE SCALE GENOMIC DNA]</scope>
    <source>
        <strain evidence="1 2">JCM 6242</strain>
    </source>
</reference>
<comment type="caution">
    <text evidence="1">The sequence shown here is derived from an EMBL/GenBank/DDBJ whole genome shotgun (WGS) entry which is preliminary data.</text>
</comment>
<dbReference type="RefSeq" id="WP_344969446.1">
    <property type="nucleotide sequence ID" value="NZ_BAAAVI010000009.1"/>
</dbReference>
<dbReference type="EMBL" id="BAAAVI010000009">
    <property type="protein sequence ID" value="GAA2858344.1"/>
    <property type="molecule type" value="Genomic_DNA"/>
</dbReference>
<proteinExistence type="predicted"/>
<keyword evidence="2" id="KW-1185">Reference proteome</keyword>
<protein>
    <submittedName>
        <fullName evidence="1">Uncharacterized protein</fullName>
    </submittedName>
</protein>